<feature type="repeat" description="PPR" evidence="2">
    <location>
        <begin position="130"/>
        <end position="164"/>
    </location>
</feature>
<dbReference type="PANTHER" id="PTHR47937">
    <property type="entry name" value="PLASTID TRANSCRIPTIONALLY ACTIVE CHROMOSOME 2-LIKE PROTEIN"/>
    <property type="match status" value="1"/>
</dbReference>
<feature type="compositionally biased region" description="Polar residues" evidence="3">
    <location>
        <begin position="266"/>
        <end position="302"/>
    </location>
</feature>
<evidence type="ECO:0000256" key="1">
    <source>
        <dbReference type="ARBA" id="ARBA00022737"/>
    </source>
</evidence>
<evidence type="ECO:0000256" key="3">
    <source>
        <dbReference type="SAM" id="MobiDB-lite"/>
    </source>
</evidence>
<name>A0A9K3IFT6_HELAN</name>
<evidence type="ECO:0000313" key="4">
    <source>
        <dbReference type="EMBL" id="KAF5795867.1"/>
    </source>
</evidence>
<feature type="repeat" description="PPR" evidence="2">
    <location>
        <begin position="39"/>
        <end position="73"/>
    </location>
</feature>
<dbReference type="Pfam" id="PF01535">
    <property type="entry name" value="PPR"/>
    <property type="match status" value="1"/>
</dbReference>
<dbReference type="Proteomes" id="UP000215914">
    <property type="component" value="Unassembled WGS sequence"/>
</dbReference>
<dbReference type="Pfam" id="PF12854">
    <property type="entry name" value="PPR_1"/>
    <property type="match status" value="1"/>
</dbReference>
<dbReference type="PROSITE" id="PS51375">
    <property type="entry name" value="PPR"/>
    <property type="match status" value="2"/>
</dbReference>
<dbReference type="InterPro" id="IPR052308">
    <property type="entry name" value="PPR_domain-containing"/>
</dbReference>
<dbReference type="EMBL" id="MNCJ02000323">
    <property type="protein sequence ID" value="KAF5795867.1"/>
    <property type="molecule type" value="Genomic_DNA"/>
</dbReference>
<evidence type="ECO:0000256" key="2">
    <source>
        <dbReference type="PROSITE-ProRule" id="PRU00708"/>
    </source>
</evidence>
<feature type="region of interest" description="Disordered" evidence="3">
    <location>
        <begin position="259"/>
        <end position="302"/>
    </location>
</feature>
<dbReference type="Gene3D" id="1.25.40.10">
    <property type="entry name" value="Tetratricopeptide repeat domain"/>
    <property type="match status" value="2"/>
</dbReference>
<organism evidence="4 5">
    <name type="scientific">Helianthus annuus</name>
    <name type="common">Common sunflower</name>
    <dbReference type="NCBI Taxonomy" id="4232"/>
    <lineage>
        <taxon>Eukaryota</taxon>
        <taxon>Viridiplantae</taxon>
        <taxon>Streptophyta</taxon>
        <taxon>Embryophyta</taxon>
        <taxon>Tracheophyta</taxon>
        <taxon>Spermatophyta</taxon>
        <taxon>Magnoliopsida</taxon>
        <taxon>eudicotyledons</taxon>
        <taxon>Gunneridae</taxon>
        <taxon>Pentapetalae</taxon>
        <taxon>asterids</taxon>
        <taxon>campanulids</taxon>
        <taxon>Asterales</taxon>
        <taxon>Asteraceae</taxon>
        <taxon>Asteroideae</taxon>
        <taxon>Heliantheae alliance</taxon>
        <taxon>Heliantheae</taxon>
        <taxon>Helianthus</taxon>
    </lineage>
</organism>
<dbReference type="SUPFAM" id="SSF48452">
    <property type="entry name" value="TPR-like"/>
    <property type="match status" value="1"/>
</dbReference>
<proteinExistence type="predicted"/>
<keyword evidence="1" id="KW-0677">Repeat</keyword>
<accession>A0A9K3IFT6</accession>
<evidence type="ECO:0000313" key="5">
    <source>
        <dbReference type="Proteomes" id="UP000215914"/>
    </source>
</evidence>
<dbReference type="InterPro" id="IPR002885">
    <property type="entry name" value="PPR_rpt"/>
</dbReference>
<sequence>MVYDGIVNATFMEWFFSQGRVREAMESYKSLLDKEFKMVPATCNVLLEVLLKWGRKVEAEALFDSMLDRHTPPVVQAVNSDTFNLMVNECFKEEEGRELEAYSSVFKKADMVDDAEKMYVELCGKSLSPDVNTYRTLIDAYLKLGRIDEAMDKYTKMVEAGLRVIPTYANKWFSELIENGKIVECVPILTKMGEKDPKPDATTYDIVIRAVSNYDTSLSLLQQMVSYGPVLKEHVLDVFDKVGRRDDIDRLLNARWSAQRHGGANPNGSGSHYGNWQRNGGDQQVVNGEQGYEQPQTGSVAL</sequence>
<dbReference type="Gramene" id="mRNA:HanXRQr2_Chr08g0344711">
    <property type="protein sequence ID" value="mRNA:HanXRQr2_Chr08g0344711"/>
    <property type="gene ID" value="HanXRQr2_Chr08g0344711"/>
</dbReference>
<reference evidence="4" key="1">
    <citation type="journal article" date="2017" name="Nature">
        <title>The sunflower genome provides insights into oil metabolism, flowering and Asterid evolution.</title>
        <authorList>
            <person name="Badouin H."/>
            <person name="Gouzy J."/>
            <person name="Grassa C.J."/>
            <person name="Murat F."/>
            <person name="Staton S.E."/>
            <person name="Cottret L."/>
            <person name="Lelandais-Briere C."/>
            <person name="Owens G.L."/>
            <person name="Carrere S."/>
            <person name="Mayjonade B."/>
            <person name="Legrand L."/>
            <person name="Gill N."/>
            <person name="Kane N.C."/>
            <person name="Bowers J.E."/>
            <person name="Hubner S."/>
            <person name="Bellec A."/>
            <person name="Berard A."/>
            <person name="Berges H."/>
            <person name="Blanchet N."/>
            <person name="Boniface M.C."/>
            <person name="Brunel D."/>
            <person name="Catrice O."/>
            <person name="Chaidir N."/>
            <person name="Claudel C."/>
            <person name="Donnadieu C."/>
            <person name="Faraut T."/>
            <person name="Fievet G."/>
            <person name="Helmstetter N."/>
            <person name="King M."/>
            <person name="Knapp S.J."/>
            <person name="Lai Z."/>
            <person name="Le Paslier M.C."/>
            <person name="Lippi Y."/>
            <person name="Lorenzon L."/>
            <person name="Mandel J.R."/>
            <person name="Marage G."/>
            <person name="Marchand G."/>
            <person name="Marquand E."/>
            <person name="Bret-Mestries E."/>
            <person name="Morien E."/>
            <person name="Nambeesan S."/>
            <person name="Nguyen T."/>
            <person name="Pegot-Espagnet P."/>
            <person name="Pouilly N."/>
            <person name="Raftis F."/>
            <person name="Sallet E."/>
            <person name="Schiex T."/>
            <person name="Thomas J."/>
            <person name="Vandecasteele C."/>
            <person name="Vares D."/>
            <person name="Vear F."/>
            <person name="Vautrin S."/>
            <person name="Crespi M."/>
            <person name="Mangin B."/>
            <person name="Burke J.M."/>
            <person name="Salse J."/>
            <person name="Munos S."/>
            <person name="Vincourt P."/>
            <person name="Rieseberg L.H."/>
            <person name="Langlade N.B."/>
        </authorList>
    </citation>
    <scope>NUCLEOTIDE SEQUENCE</scope>
    <source>
        <tissue evidence="4">Leaves</tissue>
    </source>
</reference>
<comment type="caution">
    <text evidence="4">The sequence shown here is derived from an EMBL/GenBank/DDBJ whole genome shotgun (WGS) entry which is preliminary data.</text>
</comment>
<dbReference type="NCBIfam" id="TIGR00756">
    <property type="entry name" value="PPR"/>
    <property type="match status" value="2"/>
</dbReference>
<dbReference type="PANTHER" id="PTHR47937:SF2">
    <property type="entry name" value="PENTATRICOPEPTIDE (PPR) REPEAT-CONTAINING PROTEIN, PF01535'-RELATED"/>
    <property type="match status" value="1"/>
</dbReference>
<dbReference type="AlphaFoldDB" id="A0A9K3IFT6"/>
<protein>
    <submittedName>
        <fullName evidence="4">Tetratricopeptide-like helical domain superfamily</fullName>
    </submittedName>
</protein>
<reference evidence="4" key="2">
    <citation type="submission" date="2020-06" db="EMBL/GenBank/DDBJ databases">
        <title>Helianthus annuus Genome sequencing and assembly Release 2.</title>
        <authorList>
            <person name="Gouzy J."/>
            <person name="Langlade N."/>
            <person name="Munos S."/>
        </authorList>
    </citation>
    <scope>NUCLEOTIDE SEQUENCE</scope>
    <source>
        <tissue evidence="4">Leaves</tissue>
    </source>
</reference>
<keyword evidence="5" id="KW-1185">Reference proteome</keyword>
<gene>
    <name evidence="4" type="ORF">HanXRQr2_Chr08g0344711</name>
</gene>
<dbReference type="InterPro" id="IPR011990">
    <property type="entry name" value="TPR-like_helical_dom_sf"/>
</dbReference>